<evidence type="ECO:0000256" key="6">
    <source>
        <dbReference type="ARBA" id="ARBA00022989"/>
    </source>
</evidence>
<evidence type="ECO:0000256" key="7">
    <source>
        <dbReference type="ARBA" id="ARBA00023065"/>
    </source>
</evidence>
<dbReference type="PROSITE" id="PS00018">
    <property type="entry name" value="EF_HAND_1"/>
    <property type="match status" value="1"/>
</dbReference>
<dbReference type="Proteomes" id="UP000593562">
    <property type="component" value="Unassembled WGS sequence"/>
</dbReference>
<dbReference type="InterPro" id="IPR002048">
    <property type="entry name" value="EF_hand_dom"/>
</dbReference>
<evidence type="ECO:0000256" key="2">
    <source>
        <dbReference type="ARBA" id="ARBA00022448"/>
    </source>
</evidence>
<dbReference type="SMART" id="SM00054">
    <property type="entry name" value="EFh"/>
    <property type="match status" value="2"/>
</dbReference>
<dbReference type="InterPro" id="IPR004837">
    <property type="entry name" value="NaCa_Exmemb"/>
</dbReference>
<dbReference type="Gene3D" id="1.20.1420.30">
    <property type="entry name" value="NCX, central ion-binding region"/>
    <property type="match status" value="1"/>
</dbReference>
<gene>
    <name evidence="12" type="ORF">HS088_TW08G00701</name>
</gene>
<dbReference type="Pfam" id="PF01699">
    <property type="entry name" value="Na_Ca_ex"/>
    <property type="match status" value="1"/>
</dbReference>
<dbReference type="PROSITE" id="PS50222">
    <property type="entry name" value="EF_HAND_2"/>
    <property type="match status" value="2"/>
</dbReference>
<dbReference type="Gene3D" id="1.10.238.10">
    <property type="entry name" value="EF-hand"/>
    <property type="match status" value="1"/>
</dbReference>
<protein>
    <recommendedName>
        <fullName evidence="11">EF-hand domain-containing protein</fullName>
    </recommendedName>
</protein>
<comment type="caution">
    <text evidence="12">The sequence shown here is derived from an EMBL/GenBank/DDBJ whole genome shotgun (WGS) entry which is preliminary data.</text>
</comment>
<dbReference type="EMBL" id="JAAARO010000008">
    <property type="protein sequence ID" value="KAF5744108.1"/>
    <property type="molecule type" value="Genomic_DNA"/>
</dbReference>
<dbReference type="InParanoid" id="A0A7J7DCX6"/>
<name>A0A7J7DCX6_TRIWF</name>
<feature type="transmembrane region" description="Helical" evidence="9">
    <location>
        <begin position="146"/>
        <end position="172"/>
    </location>
</feature>
<evidence type="ECO:0000256" key="1">
    <source>
        <dbReference type="ARBA" id="ARBA00004127"/>
    </source>
</evidence>
<feature type="domain" description="EF-hand" evidence="11">
    <location>
        <begin position="256"/>
        <end position="291"/>
    </location>
</feature>
<dbReference type="InterPro" id="IPR004713">
    <property type="entry name" value="CaH_exchang"/>
</dbReference>
<proteinExistence type="predicted"/>
<evidence type="ECO:0000256" key="4">
    <source>
        <dbReference type="ARBA" id="ARBA00022692"/>
    </source>
</evidence>
<feature type="domain" description="EF-hand" evidence="11">
    <location>
        <begin position="296"/>
        <end position="331"/>
    </location>
</feature>
<dbReference type="GO" id="GO:0006874">
    <property type="term" value="P:intracellular calcium ion homeostasis"/>
    <property type="evidence" value="ECO:0007669"/>
    <property type="project" value="TreeGrafter"/>
</dbReference>
<dbReference type="SUPFAM" id="SSF47473">
    <property type="entry name" value="EF-hand"/>
    <property type="match status" value="1"/>
</dbReference>
<keyword evidence="6 9" id="KW-1133">Transmembrane helix</keyword>
<dbReference type="AlphaFoldDB" id="A0A7J7DCX6"/>
<dbReference type="InterPro" id="IPR018247">
    <property type="entry name" value="EF_Hand_1_Ca_BS"/>
</dbReference>
<evidence type="ECO:0000256" key="5">
    <source>
        <dbReference type="ARBA" id="ARBA00022837"/>
    </source>
</evidence>
<accession>A0A7J7DCX6</accession>
<dbReference type="Pfam" id="PF13499">
    <property type="entry name" value="EF-hand_7"/>
    <property type="match status" value="1"/>
</dbReference>
<dbReference type="CDD" id="cd00051">
    <property type="entry name" value="EFh"/>
    <property type="match status" value="1"/>
</dbReference>
<evidence type="ECO:0000259" key="11">
    <source>
        <dbReference type="PROSITE" id="PS50222"/>
    </source>
</evidence>
<evidence type="ECO:0000313" key="13">
    <source>
        <dbReference type="Proteomes" id="UP000593562"/>
    </source>
</evidence>
<evidence type="ECO:0000256" key="3">
    <source>
        <dbReference type="ARBA" id="ARBA00022449"/>
    </source>
</evidence>
<keyword evidence="8 9" id="KW-0472">Membrane</keyword>
<evidence type="ECO:0000256" key="8">
    <source>
        <dbReference type="ARBA" id="ARBA00023136"/>
    </source>
</evidence>
<sequence length="380" mass="41770">MQNLVMAKKHVLVSVFIFLIVTTCPGQSRIIRNDTFSSLVSDGANNLEKQTFIGYKYLISMDSCSQTYGFLPCTSTVLGNIFLIVVYGYLMFLGAKLLSNGSEILLQILGPGIIGGLVLPVLSSVPDATIILASGLSGIKEDAQNQVSVGIGLLAGSTVMLLTVLWGSCLIVGKCDLDGSVAMDLQDTRPFSLTGIMISLIVSITLVLAYSLYQVLQPWIQKRKIAYAKHKQVVSGVLKELKMHSLGKILMDNGEPDVDVIKKLFRALDRNSDGNLSTAELRALIVGIQFDETVMDIDNTVEELLKEFDKSRNSLVDEDEFVYGISGWLNEAKRSTLHGHDSNHRTVRILSKWFLPVQTLHLISFINENAANKEATRSIR</sequence>
<organism evidence="12 13">
    <name type="scientific">Tripterygium wilfordii</name>
    <name type="common">Thunder God vine</name>
    <dbReference type="NCBI Taxonomy" id="458696"/>
    <lineage>
        <taxon>Eukaryota</taxon>
        <taxon>Viridiplantae</taxon>
        <taxon>Streptophyta</taxon>
        <taxon>Embryophyta</taxon>
        <taxon>Tracheophyta</taxon>
        <taxon>Spermatophyta</taxon>
        <taxon>Magnoliopsida</taxon>
        <taxon>eudicotyledons</taxon>
        <taxon>Gunneridae</taxon>
        <taxon>Pentapetalae</taxon>
        <taxon>rosids</taxon>
        <taxon>fabids</taxon>
        <taxon>Celastrales</taxon>
        <taxon>Celastraceae</taxon>
        <taxon>Tripterygium</taxon>
    </lineage>
</organism>
<dbReference type="InterPro" id="IPR011992">
    <property type="entry name" value="EF-hand-dom_pair"/>
</dbReference>
<comment type="subcellular location">
    <subcellularLocation>
        <location evidence="1">Endomembrane system</location>
        <topology evidence="1">Multi-pass membrane protein</topology>
    </subcellularLocation>
</comment>
<keyword evidence="13" id="KW-1185">Reference proteome</keyword>
<keyword evidence="4 9" id="KW-0812">Transmembrane</keyword>
<dbReference type="GO" id="GO:0015369">
    <property type="term" value="F:calcium:proton antiporter activity"/>
    <property type="evidence" value="ECO:0007669"/>
    <property type="project" value="UniProtKB-ARBA"/>
</dbReference>
<dbReference type="GO" id="GO:0005774">
    <property type="term" value="C:vacuolar membrane"/>
    <property type="evidence" value="ECO:0007669"/>
    <property type="project" value="UniProtKB-ARBA"/>
</dbReference>
<feature type="signal peptide" evidence="10">
    <location>
        <begin position="1"/>
        <end position="26"/>
    </location>
</feature>
<dbReference type="GO" id="GO:0005509">
    <property type="term" value="F:calcium ion binding"/>
    <property type="evidence" value="ECO:0007669"/>
    <property type="project" value="InterPro"/>
</dbReference>
<feature type="chain" id="PRO_5029770398" description="EF-hand domain-containing protein" evidence="10">
    <location>
        <begin position="27"/>
        <end position="380"/>
    </location>
</feature>
<keyword evidence="7" id="KW-0406">Ion transport</keyword>
<reference evidence="12 13" key="1">
    <citation type="journal article" date="2020" name="Nat. Commun.">
        <title>Genome of Tripterygium wilfordii and identification of cytochrome P450 involved in triptolide biosynthesis.</title>
        <authorList>
            <person name="Tu L."/>
            <person name="Su P."/>
            <person name="Zhang Z."/>
            <person name="Gao L."/>
            <person name="Wang J."/>
            <person name="Hu T."/>
            <person name="Zhou J."/>
            <person name="Zhang Y."/>
            <person name="Zhao Y."/>
            <person name="Liu Y."/>
            <person name="Song Y."/>
            <person name="Tong Y."/>
            <person name="Lu Y."/>
            <person name="Yang J."/>
            <person name="Xu C."/>
            <person name="Jia M."/>
            <person name="Peters R.J."/>
            <person name="Huang L."/>
            <person name="Gao W."/>
        </authorList>
    </citation>
    <scope>NUCLEOTIDE SEQUENCE [LARGE SCALE GENOMIC DNA]</scope>
    <source>
        <strain evidence="13">cv. XIE 37</strain>
        <tissue evidence="12">Leaf</tissue>
    </source>
</reference>
<keyword evidence="2" id="KW-0813">Transport</keyword>
<evidence type="ECO:0000313" key="12">
    <source>
        <dbReference type="EMBL" id="KAF5744108.1"/>
    </source>
</evidence>
<dbReference type="GO" id="GO:0012505">
    <property type="term" value="C:endomembrane system"/>
    <property type="evidence" value="ECO:0007669"/>
    <property type="project" value="UniProtKB-SubCell"/>
</dbReference>
<keyword evidence="3" id="KW-0050">Antiport</keyword>
<dbReference type="InterPro" id="IPR044880">
    <property type="entry name" value="NCX_ion-bd_dom_sf"/>
</dbReference>
<keyword evidence="5" id="KW-0106">Calcium</keyword>
<feature type="transmembrane region" description="Helical" evidence="9">
    <location>
        <begin position="193"/>
        <end position="213"/>
    </location>
</feature>
<dbReference type="PANTHER" id="PTHR31503">
    <property type="entry name" value="VACUOLAR CALCIUM ION TRANSPORTER"/>
    <property type="match status" value="1"/>
</dbReference>
<dbReference type="PANTHER" id="PTHR31503:SF45">
    <property type="entry name" value="SODIUM_CALCIUM EXCHANGER NCL-LIKE"/>
    <property type="match status" value="1"/>
</dbReference>
<evidence type="ECO:0000256" key="9">
    <source>
        <dbReference type="SAM" id="Phobius"/>
    </source>
</evidence>
<keyword evidence="10" id="KW-0732">Signal</keyword>
<evidence type="ECO:0000256" key="10">
    <source>
        <dbReference type="SAM" id="SignalP"/>
    </source>
</evidence>
<feature type="transmembrane region" description="Helical" evidence="9">
    <location>
        <begin position="68"/>
        <end position="92"/>
    </location>
</feature>